<organism evidence="2 3">
    <name type="scientific">Gryllotalpicola kribbensis</name>
    <dbReference type="NCBI Taxonomy" id="993084"/>
    <lineage>
        <taxon>Bacteria</taxon>
        <taxon>Bacillati</taxon>
        <taxon>Actinomycetota</taxon>
        <taxon>Actinomycetes</taxon>
        <taxon>Micrococcales</taxon>
        <taxon>Microbacteriaceae</taxon>
        <taxon>Gryllotalpicola</taxon>
    </lineage>
</organism>
<name>A0ABP8AIQ2_9MICO</name>
<dbReference type="SUPFAM" id="SSF54593">
    <property type="entry name" value="Glyoxalase/Bleomycin resistance protein/Dihydroxybiphenyl dioxygenase"/>
    <property type="match status" value="1"/>
</dbReference>
<comment type="caution">
    <text evidence="2">The sequence shown here is derived from an EMBL/GenBank/DDBJ whole genome shotgun (WGS) entry which is preliminary data.</text>
</comment>
<evidence type="ECO:0000313" key="2">
    <source>
        <dbReference type="EMBL" id="GAA4184600.1"/>
    </source>
</evidence>
<dbReference type="InterPro" id="IPR004360">
    <property type="entry name" value="Glyas_Fos-R_dOase_dom"/>
</dbReference>
<dbReference type="PANTHER" id="PTHR36437">
    <property type="entry name" value="GLYOXALASE/BLEOMYCIN RESISTANCE PROTEIN/DIOXYGENASE"/>
    <property type="match status" value="1"/>
</dbReference>
<dbReference type="InterPro" id="IPR029068">
    <property type="entry name" value="Glyas_Bleomycin-R_OHBP_Dase"/>
</dbReference>
<evidence type="ECO:0000259" key="1">
    <source>
        <dbReference type="PROSITE" id="PS51819"/>
    </source>
</evidence>
<feature type="domain" description="VOC" evidence="1">
    <location>
        <begin position="2"/>
        <end position="120"/>
    </location>
</feature>
<protein>
    <recommendedName>
        <fullName evidence="1">VOC domain-containing protein</fullName>
    </recommendedName>
</protein>
<keyword evidence="3" id="KW-1185">Reference proteome</keyword>
<gene>
    <name evidence="2" type="ORF">GCM10022288_05500</name>
</gene>
<reference evidence="3" key="1">
    <citation type="journal article" date="2019" name="Int. J. Syst. Evol. Microbiol.">
        <title>The Global Catalogue of Microorganisms (GCM) 10K type strain sequencing project: providing services to taxonomists for standard genome sequencing and annotation.</title>
        <authorList>
            <consortium name="The Broad Institute Genomics Platform"/>
            <consortium name="The Broad Institute Genome Sequencing Center for Infectious Disease"/>
            <person name="Wu L."/>
            <person name="Ma J."/>
        </authorList>
    </citation>
    <scope>NUCLEOTIDE SEQUENCE [LARGE SCALE GENOMIC DNA]</scope>
    <source>
        <strain evidence="3">JCM 17593</strain>
    </source>
</reference>
<evidence type="ECO:0000313" key="3">
    <source>
        <dbReference type="Proteomes" id="UP001500213"/>
    </source>
</evidence>
<dbReference type="Proteomes" id="UP001500213">
    <property type="component" value="Unassembled WGS sequence"/>
</dbReference>
<dbReference type="Pfam" id="PF00903">
    <property type="entry name" value="Glyoxalase"/>
    <property type="match status" value="1"/>
</dbReference>
<dbReference type="PROSITE" id="PS51819">
    <property type="entry name" value="VOC"/>
    <property type="match status" value="1"/>
</dbReference>
<dbReference type="EMBL" id="BAABBX010000004">
    <property type="protein sequence ID" value="GAA4184600.1"/>
    <property type="molecule type" value="Genomic_DNA"/>
</dbReference>
<accession>A0ABP8AIQ2</accession>
<sequence>MSIRHVQVVSIPVSDQDRAKEFYVGVLGFALLADRRFTPEMRWVMVAPPGGQTALTLVTWFPSMPPGSLQGTVLESDDLERDVAALSGKGVEVSPPQHAPWGRFVTFADPDGNGIVLQASAPNAADAGVSDWSGHA</sequence>
<dbReference type="InterPro" id="IPR037523">
    <property type="entry name" value="VOC_core"/>
</dbReference>
<proteinExistence type="predicted"/>
<dbReference type="RefSeq" id="WP_344773564.1">
    <property type="nucleotide sequence ID" value="NZ_BAABBX010000004.1"/>
</dbReference>
<dbReference type="PANTHER" id="PTHR36437:SF2">
    <property type="entry name" value="GLYOXALASE_BLEOMYCIN RESISTANCE PROTEIN_DIOXYGENASE"/>
    <property type="match status" value="1"/>
</dbReference>
<dbReference type="Gene3D" id="3.10.180.10">
    <property type="entry name" value="2,3-Dihydroxybiphenyl 1,2-Dioxygenase, domain 1"/>
    <property type="match status" value="1"/>
</dbReference>